<organism evidence="9 10">
    <name type="scientific">Halonatronomonas betaini</name>
    <dbReference type="NCBI Taxonomy" id="2778430"/>
    <lineage>
        <taxon>Bacteria</taxon>
        <taxon>Bacillati</taxon>
        <taxon>Bacillota</taxon>
        <taxon>Clostridia</taxon>
        <taxon>Halanaerobiales</taxon>
        <taxon>Halarsenatibacteraceae</taxon>
        <taxon>Halonatronomonas</taxon>
    </lineage>
</organism>
<keyword evidence="10" id="KW-1185">Reference proteome</keyword>
<evidence type="ECO:0000313" key="9">
    <source>
        <dbReference type="EMBL" id="MBF8435713.1"/>
    </source>
</evidence>
<dbReference type="PANTHER" id="PTHR30435:SF19">
    <property type="entry name" value="FLAGELLAR BASAL-BODY ROD PROTEIN FLGG"/>
    <property type="match status" value="1"/>
</dbReference>
<dbReference type="GO" id="GO:0009426">
    <property type="term" value="C:bacterial-type flagellum basal body, distal rod"/>
    <property type="evidence" value="ECO:0007669"/>
    <property type="project" value="UniProtKB-UniRule"/>
</dbReference>
<sequence>MMRGLYTAATGMNAQQTNIDMISNNLSNVNTTGFKKSRANFQDLMYQQTRQPGTPNAQGEEIPVGTEIGHGTRMAATQKLFTPGSPQSTDNPLDLVIEGDGFFEVVRPDGSTAYTRDGSFRQDSDGRLVTADGHPLQPEIYIPEDATSVSITSDGTVSAQMAGESEPNQLGQIELVNFSNPAGLNSEGRNLYTETVSSGQPMIGVPGEDGFGTISQGYLEMSNVKVVEEMVDMITAQRAYEANSRSIQASDEMLNTANQLRR</sequence>
<dbReference type="EMBL" id="JADPIE010000001">
    <property type="protein sequence ID" value="MBF8435713.1"/>
    <property type="molecule type" value="Genomic_DNA"/>
</dbReference>
<comment type="subunit">
    <text evidence="3">The basal body constitutes a major portion of the flagellar organelle and consists of four rings (L,P,S, and M) mounted on a central rod. The rod consists of about 26 subunits of FlgG in the distal portion, and FlgB, FlgC and FlgF are thought to build up the proximal portion of the rod with about 6 subunits each.</text>
</comment>
<dbReference type="AlphaFoldDB" id="A0A931AVT4"/>
<accession>A0A931AVT4</accession>
<evidence type="ECO:0000259" key="8">
    <source>
        <dbReference type="Pfam" id="PF22692"/>
    </source>
</evidence>
<dbReference type="InterPro" id="IPR019776">
    <property type="entry name" value="Flagellar_basal_body_rod_CS"/>
</dbReference>
<dbReference type="InterPro" id="IPR012836">
    <property type="entry name" value="FlgF"/>
</dbReference>
<comment type="caution">
    <text evidence="9">The sequence shown here is derived from an EMBL/GenBank/DDBJ whole genome shotgun (WGS) entry which is preliminary data.</text>
</comment>
<evidence type="ECO:0000259" key="6">
    <source>
        <dbReference type="Pfam" id="PF00460"/>
    </source>
</evidence>
<dbReference type="PANTHER" id="PTHR30435">
    <property type="entry name" value="FLAGELLAR PROTEIN"/>
    <property type="match status" value="1"/>
</dbReference>
<dbReference type="InterPro" id="IPR010930">
    <property type="entry name" value="Flg_bb/hook_C_dom"/>
</dbReference>
<dbReference type="NCBIfam" id="TIGR02488">
    <property type="entry name" value="flgG_G_neg"/>
    <property type="match status" value="1"/>
</dbReference>
<evidence type="ECO:0000256" key="5">
    <source>
        <dbReference type="RuleBase" id="RU362116"/>
    </source>
</evidence>
<evidence type="ECO:0000256" key="2">
    <source>
        <dbReference type="ARBA" id="ARBA00017948"/>
    </source>
</evidence>
<comment type="similarity">
    <text evidence="1 5">Belongs to the flagella basal body rod proteins family.</text>
</comment>
<gene>
    <name evidence="9" type="primary">flgG</name>
    <name evidence="9" type="ORF">I0Q91_01345</name>
</gene>
<dbReference type="Pfam" id="PF06429">
    <property type="entry name" value="Flg_bbr_C"/>
    <property type="match status" value="1"/>
</dbReference>
<feature type="domain" description="Flagellar hook protein FlgE/F/G-like D1" evidence="8">
    <location>
        <begin position="97"/>
        <end position="159"/>
    </location>
</feature>
<evidence type="ECO:0000259" key="7">
    <source>
        <dbReference type="Pfam" id="PF06429"/>
    </source>
</evidence>
<feature type="domain" description="Flagellar basal body rod protein N-terminal" evidence="6">
    <location>
        <begin position="5"/>
        <end position="35"/>
    </location>
</feature>
<dbReference type="SUPFAM" id="SSF117143">
    <property type="entry name" value="Flagellar hook protein flgE"/>
    <property type="match status" value="1"/>
</dbReference>
<keyword evidence="9" id="KW-0966">Cell projection</keyword>
<evidence type="ECO:0000313" key="10">
    <source>
        <dbReference type="Proteomes" id="UP000621436"/>
    </source>
</evidence>
<feature type="domain" description="Flagellar basal-body/hook protein C-terminal" evidence="7">
    <location>
        <begin position="216"/>
        <end position="260"/>
    </location>
</feature>
<evidence type="ECO:0000256" key="3">
    <source>
        <dbReference type="ARBA" id="ARBA00025933"/>
    </source>
</evidence>
<dbReference type="InterPro" id="IPR037925">
    <property type="entry name" value="FlgE/F/G-like"/>
</dbReference>
<comment type="subcellular location">
    <subcellularLocation>
        <location evidence="5">Bacterial flagellum basal body</location>
    </subcellularLocation>
</comment>
<evidence type="ECO:0000256" key="1">
    <source>
        <dbReference type="ARBA" id="ARBA00009677"/>
    </source>
</evidence>
<dbReference type="InterPro" id="IPR053967">
    <property type="entry name" value="LlgE_F_G-like_D1"/>
</dbReference>
<name>A0A931AVT4_9FIRM</name>
<dbReference type="NCBIfam" id="TIGR02490">
    <property type="entry name" value="flgF"/>
    <property type="match status" value="1"/>
</dbReference>
<dbReference type="InterPro" id="IPR012834">
    <property type="entry name" value="FlgG_G_neg"/>
</dbReference>
<dbReference type="Pfam" id="PF22692">
    <property type="entry name" value="LlgE_F_G_D1"/>
    <property type="match status" value="1"/>
</dbReference>
<dbReference type="InterPro" id="IPR001444">
    <property type="entry name" value="Flag_bb_rod_N"/>
</dbReference>
<proteinExistence type="inferred from homology"/>
<dbReference type="InterPro" id="IPR020013">
    <property type="entry name" value="Flagellar_FlgE/F/G"/>
</dbReference>
<dbReference type="NCBIfam" id="TIGR03506">
    <property type="entry name" value="FlgEFG_subfam"/>
    <property type="match status" value="2"/>
</dbReference>
<reference evidence="9" key="1">
    <citation type="submission" date="2020-11" db="EMBL/GenBank/DDBJ databases">
        <title>Halonatronomonas betainensis gen. nov., sp. nov. a novel haloalkaliphilic representative of the family Halanaerobiacae capable of betaine degradation.</title>
        <authorList>
            <person name="Boltyanskaya Y."/>
            <person name="Kevbrin V."/>
            <person name="Detkova E."/>
            <person name="Grouzdev D.S."/>
            <person name="Koziaeva V."/>
            <person name="Zhilina T."/>
        </authorList>
    </citation>
    <scope>NUCLEOTIDE SEQUENCE</scope>
    <source>
        <strain evidence="9">Z-7014</strain>
    </source>
</reference>
<dbReference type="GO" id="GO:0071978">
    <property type="term" value="P:bacterial-type flagellum-dependent swarming motility"/>
    <property type="evidence" value="ECO:0007669"/>
    <property type="project" value="TreeGrafter"/>
</dbReference>
<protein>
    <recommendedName>
        <fullName evidence="2 4">Flagellar basal-body rod protein FlgG</fullName>
    </recommendedName>
</protein>
<dbReference type="RefSeq" id="WP_270452375.1">
    <property type="nucleotide sequence ID" value="NZ_JADPIE010000001.1"/>
</dbReference>
<keyword evidence="9" id="KW-0282">Flagellum</keyword>
<dbReference type="PROSITE" id="PS00588">
    <property type="entry name" value="FLAGELLA_BB_ROD"/>
    <property type="match status" value="1"/>
</dbReference>
<dbReference type="Pfam" id="PF00460">
    <property type="entry name" value="Flg_bb_rod"/>
    <property type="match status" value="1"/>
</dbReference>
<evidence type="ECO:0000256" key="4">
    <source>
        <dbReference type="NCBIfam" id="TIGR02488"/>
    </source>
</evidence>
<dbReference type="Proteomes" id="UP000621436">
    <property type="component" value="Unassembled WGS sequence"/>
</dbReference>
<keyword evidence="9" id="KW-0969">Cilium</keyword>
<keyword evidence="5" id="KW-0975">Bacterial flagellum</keyword>